<dbReference type="EMBL" id="JACLAX010000014">
    <property type="protein sequence ID" value="MBC2670092.1"/>
    <property type="molecule type" value="Genomic_DNA"/>
</dbReference>
<dbReference type="PANTHER" id="PTHR40260">
    <property type="entry name" value="BLR8190 PROTEIN"/>
    <property type="match status" value="1"/>
</dbReference>
<sequence>MTSQAAVLNVLYGEPADPAAFEAYYAATHLPLVARIAGIERAVLIRGLPNADGSKPAYYRLAQLFFAGPEQMERSLGSAEGQAAVADLAQFATGGVTVVVGEVG</sequence>
<dbReference type="InterPro" id="IPR009799">
    <property type="entry name" value="EthD_dom"/>
</dbReference>
<dbReference type="AlphaFoldDB" id="A0A7X1KQU9"/>
<dbReference type="PANTHER" id="PTHR40260:SF2">
    <property type="entry name" value="BLR8190 PROTEIN"/>
    <property type="match status" value="1"/>
</dbReference>
<evidence type="ECO:0000313" key="2">
    <source>
        <dbReference type="EMBL" id="MBC2670092.1"/>
    </source>
</evidence>
<proteinExistence type="predicted"/>
<accession>A0A7X1KQU9</accession>
<feature type="domain" description="EthD" evidence="1">
    <location>
        <begin position="15"/>
        <end position="93"/>
    </location>
</feature>
<reference evidence="2 3" key="1">
    <citation type="submission" date="2020-08" db="EMBL/GenBank/DDBJ databases">
        <title>The genome sequence of type strain Novosphingobium piscinae KCTC 42194.</title>
        <authorList>
            <person name="Liu Y."/>
        </authorList>
    </citation>
    <scope>NUCLEOTIDE SEQUENCE [LARGE SCALE GENOMIC DNA]</scope>
    <source>
        <strain evidence="2 3">KCTC 42194</strain>
    </source>
</reference>
<dbReference type="Proteomes" id="UP000551327">
    <property type="component" value="Unassembled WGS sequence"/>
</dbReference>
<dbReference type="Pfam" id="PF07110">
    <property type="entry name" value="EthD"/>
    <property type="match status" value="1"/>
</dbReference>
<protein>
    <submittedName>
        <fullName evidence="2">EthD family reductase</fullName>
    </submittedName>
</protein>
<gene>
    <name evidence="2" type="ORF">H7F53_13135</name>
</gene>
<comment type="caution">
    <text evidence="2">The sequence shown here is derived from an EMBL/GenBank/DDBJ whole genome shotgun (WGS) entry which is preliminary data.</text>
</comment>
<organism evidence="2 3">
    <name type="scientific">Novosphingobium piscinae</name>
    <dbReference type="NCBI Taxonomy" id="1507448"/>
    <lineage>
        <taxon>Bacteria</taxon>
        <taxon>Pseudomonadati</taxon>
        <taxon>Pseudomonadota</taxon>
        <taxon>Alphaproteobacteria</taxon>
        <taxon>Sphingomonadales</taxon>
        <taxon>Sphingomonadaceae</taxon>
        <taxon>Novosphingobium</taxon>
    </lineage>
</organism>
<keyword evidence="3" id="KW-1185">Reference proteome</keyword>
<evidence type="ECO:0000313" key="3">
    <source>
        <dbReference type="Proteomes" id="UP000551327"/>
    </source>
</evidence>
<dbReference type="RefSeq" id="WP_185679957.1">
    <property type="nucleotide sequence ID" value="NZ_JACLAX010000014.1"/>
</dbReference>
<dbReference type="NCBIfam" id="TIGR02118">
    <property type="entry name" value="EthD family reductase"/>
    <property type="match status" value="1"/>
</dbReference>
<name>A0A7X1KQU9_9SPHN</name>
<dbReference type="InterPro" id="IPR011008">
    <property type="entry name" value="Dimeric_a/b-barrel"/>
</dbReference>
<evidence type="ECO:0000259" key="1">
    <source>
        <dbReference type="Pfam" id="PF07110"/>
    </source>
</evidence>
<dbReference type="Gene3D" id="3.30.70.100">
    <property type="match status" value="1"/>
</dbReference>
<dbReference type="GO" id="GO:0016491">
    <property type="term" value="F:oxidoreductase activity"/>
    <property type="evidence" value="ECO:0007669"/>
    <property type="project" value="InterPro"/>
</dbReference>
<dbReference type="SUPFAM" id="SSF54909">
    <property type="entry name" value="Dimeric alpha+beta barrel"/>
    <property type="match status" value="1"/>
</dbReference>